<evidence type="ECO:0000256" key="4">
    <source>
        <dbReference type="ARBA" id="ARBA00022475"/>
    </source>
</evidence>
<accession>A0A371J0Z6</accession>
<keyword evidence="3" id="KW-0813">Transport</keyword>
<keyword evidence="6 8" id="KW-1133">Transmembrane helix</keyword>
<dbReference type="GO" id="GO:0005283">
    <property type="term" value="F:amino acid:sodium symporter activity"/>
    <property type="evidence" value="ECO:0007669"/>
    <property type="project" value="InterPro"/>
</dbReference>
<keyword evidence="7 8" id="KW-0472">Membrane</keyword>
<feature type="non-terminal residue" evidence="9">
    <location>
        <position position="1"/>
    </location>
</feature>
<evidence type="ECO:0000313" key="10">
    <source>
        <dbReference type="Proteomes" id="UP000215694"/>
    </source>
</evidence>
<evidence type="ECO:0000256" key="6">
    <source>
        <dbReference type="ARBA" id="ARBA00022989"/>
    </source>
</evidence>
<comment type="similarity">
    <text evidence="2">Belongs to the alanine or glycine:cation symporter (AGCS) (TC 2.A.25) family.</text>
</comment>
<dbReference type="GO" id="GO:0005886">
    <property type="term" value="C:plasma membrane"/>
    <property type="evidence" value="ECO:0007669"/>
    <property type="project" value="UniProtKB-SubCell"/>
</dbReference>
<organism evidence="9 10">
    <name type="scientific">Romboutsia weinsteinii</name>
    <dbReference type="NCBI Taxonomy" id="2020949"/>
    <lineage>
        <taxon>Bacteria</taxon>
        <taxon>Bacillati</taxon>
        <taxon>Bacillota</taxon>
        <taxon>Clostridia</taxon>
        <taxon>Peptostreptococcales</taxon>
        <taxon>Peptostreptococcaceae</taxon>
        <taxon>Romboutsia</taxon>
    </lineage>
</organism>
<evidence type="ECO:0000256" key="3">
    <source>
        <dbReference type="ARBA" id="ARBA00022448"/>
    </source>
</evidence>
<dbReference type="Pfam" id="PF01235">
    <property type="entry name" value="Na_Ala_symp"/>
    <property type="match status" value="1"/>
</dbReference>
<dbReference type="AlphaFoldDB" id="A0A371J0Z6"/>
<sequence>LLVCSATGFMILMTGSYNVYDNAGGLIVENLKGVEIGPVYTQTAVDTLMPGSGFGSAFVAIALFFFAFTTIMAYYYIAEVNLVYISKKITSGSSSKILTNILRACLLFMTAFGCVKTANLAWTLGDIGVGAMAWLNIIAILALSNVAMKCFNDYEKQMKAGVPRDQIRFDPIKLGIKNADFWEEKNKETIK</sequence>
<dbReference type="RefSeq" id="WP_147295827.1">
    <property type="nucleotide sequence ID" value="NZ_NOJY02000029.1"/>
</dbReference>
<name>A0A371J0Z6_9FIRM</name>
<gene>
    <name evidence="9" type="ORF">CHL78_013985</name>
</gene>
<comment type="subcellular location">
    <subcellularLocation>
        <location evidence="1">Cell membrane</location>
        <topology evidence="1">Multi-pass membrane protein</topology>
    </subcellularLocation>
</comment>
<dbReference type="PRINTS" id="PR00175">
    <property type="entry name" value="NAALASMPORT"/>
</dbReference>
<dbReference type="InterPro" id="IPR001463">
    <property type="entry name" value="Na/Ala_symport"/>
</dbReference>
<dbReference type="PANTHER" id="PTHR30330">
    <property type="entry name" value="AGSS FAMILY TRANSPORTER, SODIUM-ALANINE"/>
    <property type="match status" value="1"/>
</dbReference>
<keyword evidence="4" id="KW-1003">Cell membrane</keyword>
<proteinExistence type="inferred from homology"/>
<evidence type="ECO:0000256" key="7">
    <source>
        <dbReference type="ARBA" id="ARBA00023136"/>
    </source>
</evidence>
<dbReference type="Proteomes" id="UP000215694">
    <property type="component" value="Unassembled WGS sequence"/>
</dbReference>
<feature type="transmembrane region" description="Helical" evidence="8">
    <location>
        <begin position="127"/>
        <end position="148"/>
    </location>
</feature>
<feature type="transmembrane region" description="Helical" evidence="8">
    <location>
        <begin position="57"/>
        <end position="77"/>
    </location>
</feature>
<reference evidence="9 10" key="1">
    <citation type="journal article" date="2017" name="Genome Announc.">
        <title>Draft Genome Sequence of Romboutsia weinsteinii sp. nov. Strain CCRI-19649(T) Isolated from Surface Water.</title>
        <authorList>
            <person name="Maheux A.F."/>
            <person name="Boudreau D.K."/>
            <person name="Berube E."/>
            <person name="Boissinot M."/>
            <person name="Cantin P."/>
            <person name="Raymond F."/>
            <person name="Corbeil J."/>
            <person name="Omar R.F."/>
            <person name="Bergeron M.G."/>
        </authorList>
    </citation>
    <scope>NUCLEOTIDE SEQUENCE [LARGE SCALE GENOMIC DNA]</scope>
    <source>
        <strain evidence="9 10">CCRI-19649</strain>
    </source>
</reference>
<evidence type="ECO:0000256" key="2">
    <source>
        <dbReference type="ARBA" id="ARBA00009261"/>
    </source>
</evidence>
<evidence type="ECO:0000313" key="9">
    <source>
        <dbReference type="EMBL" id="RDY26364.1"/>
    </source>
</evidence>
<feature type="transmembrane region" description="Helical" evidence="8">
    <location>
        <begin position="97"/>
        <end position="121"/>
    </location>
</feature>
<dbReference type="EMBL" id="NOJY02000029">
    <property type="protein sequence ID" value="RDY26364.1"/>
    <property type="molecule type" value="Genomic_DNA"/>
</dbReference>
<keyword evidence="5 8" id="KW-0812">Transmembrane</keyword>
<evidence type="ECO:0000256" key="8">
    <source>
        <dbReference type="SAM" id="Phobius"/>
    </source>
</evidence>
<protein>
    <submittedName>
        <fullName evidence="9">Sodium:alanine symporter</fullName>
    </submittedName>
</protein>
<dbReference type="PANTHER" id="PTHR30330:SF7">
    <property type="entry name" value="SODIUM_PROTON-DEPENDENT ALANINE CARRIER PROTEIN YRBD-RELATED"/>
    <property type="match status" value="1"/>
</dbReference>
<evidence type="ECO:0000256" key="1">
    <source>
        <dbReference type="ARBA" id="ARBA00004651"/>
    </source>
</evidence>
<keyword evidence="10" id="KW-1185">Reference proteome</keyword>
<comment type="caution">
    <text evidence="9">The sequence shown here is derived from an EMBL/GenBank/DDBJ whole genome shotgun (WGS) entry which is preliminary data.</text>
</comment>
<evidence type="ECO:0000256" key="5">
    <source>
        <dbReference type="ARBA" id="ARBA00022692"/>
    </source>
</evidence>